<evidence type="ECO:0000313" key="3">
    <source>
        <dbReference type="Proteomes" id="UP001396898"/>
    </source>
</evidence>
<protein>
    <submittedName>
        <fullName evidence="2">Uncharacterized protein</fullName>
    </submittedName>
</protein>
<proteinExistence type="predicted"/>
<organism evidence="2 3">
    <name type="scientific">Apiospora marii</name>
    <dbReference type="NCBI Taxonomy" id="335849"/>
    <lineage>
        <taxon>Eukaryota</taxon>
        <taxon>Fungi</taxon>
        <taxon>Dikarya</taxon>
        <taxon>Ascomycota</taxon>
        <taxon>Pezizomycotina</taxon>
        <taxon>Sordariomycetes</taxon>
        <taxon>Xylariomycetidae</taxon>
        <taxon>Amphisphaeriales</taxon>
        <taxon>Apiosporaceae</taxon>
        <taxon>Apiospora</taxon>
    </lineage>
</organism>
<feature type="region of interest" description="Disordered" evidence="1">
    <location>
        <begin position="1"/>
        <end position="36"/>
    </location>
</feature>
<feature type="compositionally biased region" description="Low complexity" evidence="1">
    <location>
        <begin position="21"/>
        <end position="33"/>
    </location>
</feature>
<evidence type="ECO:0000256" key="1">
    <source>
        <dbReference type="SAM" id="MobiDB-lite"/>
    </source>
</evidence>
<sequence>MKPKSHRDAALSPGTEEADVPEGPGESHPPSSSFRPVCKNFHGRKFHDRKFHGRKRPVCIVLARMRPSAYLMQGKTLLTTNLGEHCIVATQPVSSRSVEMLNLDQTLPFKIQNGSITYQVNKQDEDGVLRFKENLLATARWDVS</sequence>
<dbReference type="Proteomes" id="UP001396898">
    <property type="component" value="Unassembled WGS sequence"/>
</dbReference>
<gene>
    <name evidence="2" type="ORF">PG991_003540</name>
</gene>
<dbReference type="EMBL" id="JAQQWI010000007">
    <property type="protein sequence ID" value="KAK8026484.1"/>
    <property type="molecule type" value="Genomic_DNA"/>
</dbReference>
<name>A0ABR1S3T2_9PEZI</name>
<reference evidence="2 3" key="1">
    <citation type="submission" date="2023-01" db="EMBL/GenBank/DDBJ databases">
        <title>Analysis of 21 Apiospora genomes using comparative genomics revels a genus with tremendous synthesis potential of carbohydrate active enzymes and secondary metabolites.</title>
        <authorList>
            <person name="Sorensen T."/>
        </authorList>
    </citation>
    <scope>NUCLEOTIDE SEQUENCE [LARGE SCALE GENOMIC DNA]</scope>
    <source>
        <strain evidence="2 3">CBS 20057</strain>
    </source>
</reference>
<evidence type="ECO:0000313" key="2">
    <source>
        <dbReference type="EMBL" id="KAK8026484.1"/>
    </source>
</evidence>
<accession>A0ABR1S3T2</accession>
<comment type="caution">
    <text evidence="2">The sequence shown here is derived from an EMBL/GenBank/DDBJ whole genome shotgun (WGS) entry which is preliminary data.</text>
</comment>
<keyword evidence="3" id="KW-1185">Reference proteome</keyword>